<dbReference type="Gene3D" id="1.10.510.10">
    <property type="entry name" value="Transferase(Phosphotransferase) domain 1"/>
    <property type="match status" value="1"/>
</dbReference>
<protein>
    <submittedName>
        <fullName evidence="9">Mitogen-activated protein kinase kinase kinase 1</fullName>
    </submittedName>
</protein>
<dbReference type="OrthoDB" id="1668230at2759"/>
<evidence type="ECO:0000256" key="6">
    <source>
        <dbReference type="ARBA" id="ARBA00022840"/>
    </source>
</evidence>
<dbReference type="GO" id="GO:0035556">
    <property type="term" value="P:intracellular signal transduction"/>
    <property type="evidence" value="ECO:0007669"/>
    <property type="project" value="TreeGrafter"/>
</dbReference>
<evidence type="ECO:0000313" key="10">
    <source>
        <dbReference type="Proteomes" id="UP000078559"/>
    </source>
</evidence>
<keyword evidence="6" id="KW-0067">ATP-binding</keyword>
<accession>A0A194W4D6</accession>
<dbReference type="Pfam" id="PF00069">
    <property type="entry name" value="Pkinase"/>
    <property type="match status" value="1"/>
</dbReference>
<gene>
    <name evidence="9" type="ORF">VM1G_06626</name>
</gene>
<evidence type="ECO:0000256" key="1">
    <source>
        <dbReference type="ARBA" id="ARBA00010791"/>
    </source>
</evidence>
<dbReference type="AlphaFoldDB" id="A0A194W4D6"/>
<dbReference type="InterPro" id="IPR008271">
    <property type="entry name" value="Ser/Thr_kinase_AS"/>
</dbReference>
<evidence type="ECO:0000313" key="9">
    <source>
        <dbReference type="EMBL" id="KUI71127.1"/>
    </source>
</evidence>
<dbReference type="GO" id="GO:0005524">
    <property type="term" value="F:ATP binding"/>
    <property type="evidence" value="ECO:0007669"/>
    <property type="project" value="UniProtKB-KW"/>
</dbReference>
<evidence type="ECO:0000256" key="2">
    <source>
        <dbReference type="ARBA" id="ARBA00022527"/>
    </source>
</evidence>
<comment type="similarity">
    <text evidence="1">Belongs to the protein kinase superfamily. CAMK Ser/Thr protein kinase family. NIM1 subfamily.</text>
</comment>
<evidence type="ECO:0000259" key="8">
    <source>
        <dbReference type="PROSITE" id="PS50011"/>
    </source>
</evidence>
<evidence type="ECO:0000256" key="3">
    <source>
        <dbReference type="ARBA" id="ARBA00022679"/>
    </source>
</evidence>
<keyword evidence="3" id="KW-0808">Transferase</keyword>
<dbReference type="SMART" id="SM00220">
    <property type="entry name" value="S_TKc"/>
    <property type="match status" value="1"/>
</dbReference>
<dbReference type="SUPFAM" id="SSF56112">
    <property type="entry name" value="Protein kinase-like (PK-like)"/>
    <property type="match status" value="1"/>
</dbReference>
<sequence length="628" mass="70956">MANSMRVPHDLNSPPKTCPPESESSLPSTAPWGVWPTQQVESDQEFWTALDSISAGVAVDQLRDGPGRAPNSTGRDNWVLITLPWSSSWSSRLMLLPHVFQRYLAGWWERAPGEISAPIQSVGPQQPQPQPQPQPQVEVLPRMRILFEQPTADDRQASSLSEPQAETNGELFNVLGFIHGYTDAECALEAGNIRVAILFVPWKDEVIIVNSSSRPLGITSEPDKLVQLVIGRKESATIDPGYWAIQDNYTCLRFVLRPRRYHLLFEIETRKRPADVAESASKRVRVPAESLYSRGEDTSLSSAQTGKAMIRRVPTDEVDNLADLGVPTGHTLTMLDSISGKVEYSIKRLGDWAIQKRQGVIFKAVWRNKASESKLVVVKIHKPFGKQDPIKHAIDRWKAEVRIHRGLQHPRIADFIAFDARLLAIAIELKHDHDLSSPYWCYGRKSQQASRFKGTIDDACRICANIASALDYLEKKRIVHNDIKAANILYDNHSGATLIDFGLAKFTDEGFTTGGTPWYKEHNFVDKERMILGDIFSLGVVMLYVMGELPLPDREPGWVIQEAYENVPTALEKQMQWHNKIKEQRNRLQEPRLRGYGKEGKLRYLVGRMLAERFCRISASALAKEARW</sequence>
<dbReference type="GO" id="GO:0005737">
    <property type="term" value="C:cytoplasm"/>
    <property type="evidence" value="ECO:0007669"/>
    <property type="project" value="TreeGrafter"/>
</dbReference>
<keyword evidence="4" id="KW-0547">Nucleotide-binding</keyword>
<dbReference type="InterPro" id="IPR000719">
    <property type="entry name" value="Prot_kinase_dom"/>
</dbReference>
<dbReference type="SMR" id="A0A194W4D6"/>
<proteinExistence type="inferred from homology"/>
<dbReference type="PANTHER" id="PTHR24346:SF82">
    <property type="entry name" value="KP78A-RELATED"/>
    <property type="match status" value="1"/>
</dbReference>
<dbReference type="PROSITE" id="PS50011">
    <property type="entry name" value="PROTEIN_KINASE_DOM"/>
    <property type="match status" value="1"/>
</dbReference>
<dbReference type="PROSITE" id="PS00108">
    <property type="entry name" value="PROTEIN_KINASE_ST"/>
    <property type="match status" value="1"/>
</dbReference>
<dbReference type="EMBL" id="CM003104">
    <property type="protein sequence ID" value="KUI71127.1"/>
    <property type="molecule type" value="Genomic_DNA"/>
</dbReference>
<evidence type="ECO:0000256" key="5">
    <source>
        <dbReference type="ARBA" id="ARBA00022777"/>
    </source>
</evidence>
<dbReference type="GO" id="GO:0004674">
    <property type="term" value="F:protein serine/threonine kinase activity"/>
    <property type="evidence" value="ECO:0007669"/>
    <property type="project" value="UniProtKB-KW"/>
</dbReference>
<name>A0A194W4D6_CYTMA</name>
<evidence type="ECO:0000256" key="4">
    <source>
        <dbReference type="ARBA" id="ARBA00022741"/>
    </source>
</evidence>
<dbReference type="PANTHER" id="PTHR24346">
    <property type="entry name" value="MAP/MICROTUBULE AFFINITY-REGULATING KINASE"/>
    <property type="match status" value="1"/>
</dbReference>
<keyword evidence="10" id="KW-1185">Reference proteome</keyword>
<dbReference type="Proteomes" id="UP000078559">
    <property type="component" value="Chromosome 7"/>
</dbReference>
<keyword evidence="5 9" id="KW-0418">Kinase</keyword>
<feature type="domain" description="Protein kinase" evidence="8">
    <location>
        <begin position="347"/>
        <end position="628"/>
    </location>
</feature>
<keyword evidence="2" id="KW-0723">Serine/threonine-protein kinase</keyword>
<feature type="region of interest" description="Disordered" evidence="7">
    <location>
        <begin position="1"/>
        <end position="33"/>
    </location>
</feature>
<dbReference type="InterPro" id="IPR011009">
    <property type="entry name" value="Kinase-like_dom_sf"/>
</dbReference>
<evidence type="ECO:0000256" key="7">
    <source>
        <dbReference type="SAM" id="MobiDB-lite"/>
    </source>
</evidence>
<reference evidence="9" key="1">
    <citation type="submission" date="2014-12" db="EMBL/GenBank/DDBJ databases">
        <title>Genome Sequence of Valsa Canker Pathogens Uncovers a Specific Adaption of Colonization on Woody Bark.</title>
        <authorList>
            <person name="Yin Z."/>
            <person name="Liu H."/>
            <person name="Gao X."/>
            <person name="Li Z."/>
            <person name="Song N."/>
            <person name="Ke X."/>
            <person name="Dai Q."/>
            <person name="Wu Y."/>
            <person name="Sun Y."/>
            <person name="Xu J.-R."/>
            <person name="Kang Z.K."/>
            <person name="Wang L."/>
            <person name="Huang L."/>
        </authorList>
    </citation>
    <scope>NUCLEOTIDE SEQUENCE [LARGE SCALE GENOMIC DNA]</scope>
    <source>
        <strain evidence="9">03-8</strain>
    </source>
</reference>
<dbReference type="CDD" id="cd00180">
    <property type="entry name" value="PKc"/>
    <property type="match status" value="1"/>
</dbReference>
<organism evidence="9 10">
    <name type="scientific">Cytospora mali</name>
    <name type="common">Apple Valsa canker fungus</name>
    <name type="synonym">Valsa mali</name>
    <dbReference type="NCBI Taxonomy" id="578113"/>
    <lineage>
        <taxon>Eukaryota</taxon>
        <taxon>Fungi</taxon>
        <taxon>Dikarya</taxon>
        <taxon>Ascomycota</taxon>
        <taxon>Pezizomycotina</taxon>
        <taxon>Sordariomycetes</taxon>
        <taxon>Sordariomycetidae</taxon>
        <taxon>Diaporthales</taxon>
        <taxon>Cytosporaceae</taxon>
        <taxon>Cytospora</taxon>
    </lineage>
</organism>